<keyword evidence="2" id="KW-1185">Reference proteome</keyword>
<accession>A0ABC8KVX4</accession>
<gene>
    <name evidence="1" type="ORF">ERUC_LOCUS25814</name>
</gene>
<evidence type="ECO:0000313" key="2">
    <source>
        <dbReference type="Proteomes" id="UP001642260"/>
    </source>
</evidence>
<dbReference type="AlphaFoldDB" id="A0ABC8KVX4"/>
<reference evidence="1 2" key="1">
    <citation type="submission" date="2022-03" db="EMBL/GenBank/DDBJ databases">
        <authorList>
            <person name="Macdonald S."/>
            <person name="Ahmed S."/>
            <person name="Newling K."/>
        </authorList>
    </citation>
    <scope>NUCLEOTIDE SEQUENCE [LARGE SCALE GENOMIC DNA]</scope>
</reference>
<dbReference type="Proteomes" id="UP001642260">
    <property type="component" value="Unassembled WGS sequence"/>
</dbReference>
<sequence length="112" mass="12861">MIGSSKWLTRKRLSLIRSREARASCVYKIQKRDHSNASNMKPFPRIAIFSKAPPRSSGSLILCHTSHYCLLFLLGEAVFQRWPQAARLLLLRELINLSGDKIQRTQDLQLPD</sequence>
<evidence type="ECO:0000313" key="1">
    <source>
        <dbReference type="EMBL" id="CAH8360058.1"/>
    </source>
</evidence>
<dbReference type="EMBL" id="CAKOAT010277044">
    <property type="protein sequence ID" value="CAH8360058.1"/>
    <property type="molecule type" value="Genomic_DNA"/>
</dbReference>
<name>A0ABC8KVX4_ERUVS</name>
<organism evidence="1 2">
    <name type="scientific">Eruca vesicaria subsp. sativa</name>
    <name type="common">Garden rocket</name>
    <name type="synonym">Eruca sativa</name>
    <dbReference type="NCBI Taxonomy" id="29727"/>
    <lineage>
        <taxon>Eukaryota</taxon>
        <taxon>Viridiplantae</taxon>
        <taxon>Streptophyta</taxon>
        <taxon>Embryophyta</taxon>
        <taxon>Tracheophyta</taxon>
        <taxon>Spermatophyta</taxon>
        <taxon>Magnoliopsida</taxon>
        <taxon>eudicotyledons</taxon>
        <taxon>Gunneridae</taxon>
        <taxon>Pentapetalae</taxon>
        <taxon>rosids</taxon>
        <taxon>malvids</taxon>
        <taxon>Brassicales</taxon>
        <taxon>Brassicaceae</taxon>
        <taxon>Brassiceae</taxon>
        <taxon>Eruca</taxon>
    </lineage>
</organism>
<comment type="caution">
    <text evidence="1">The sequence shown here is derived from an EMBL/GenBank/DDBJ whole genome shotgun (WGS) entry which is preliminary data.</text>
</comment>
<proteinExistence type="predicted"/>
<protein>
    <submittedName>
        <fullName evidence="1">Uncharacterized protein</fullName>
    </submittedName>
</protein>